<dbReference type="PROSITE" id="PS50878">
    <property type="entry name" value="RT_POL"/>
    <property type="match status" value="1"/>
</dbReference>
<dbReference type="Proteomes" id="UP000054851">
    <property type="component" value="Unassembled WGS sequence"/>
</dbReference>
<dbReference type="OrthoDB" id="9780724at2"/>
<keyword evidence="3" id="KW-0695">RNA-directed DNA polymerase</keyword>
<keyword evidence="1" id="KW-0175">Coiled coil</keyword>
<keyword evidence="3" id="KW-0808">Transferase</keyword>
<gene>
    <name evidence="3" type="ORF">AWB79_00493</name>
</gene>
<feature type="coiled-coil region" evidence="1">
    <location>
        <begin position="227"/>
        <end position="254"/>
    </location>
</feature>
<evidence type="ECO:0000259" key="2">
    <source>
        <dbReference type="PROSITE" id="PS50878"/>
    </source>
</evidence>
<evidence type="ECO:0000313" key="3">
    <source>
        <dbReference type="EMBL" id="SAK41818.1"/>
    </source>
</evidence>
<comment type="caution">
    <text evidence="3">The sequence shown here is derived from an EMBL/GenBank/DDBJ whole genome shotgun (WGS) entry which is preliminary data.</text>
</comment>
<feature type="domain" description="Reverse transcriptase" evidence="2">
    <location>
        <begin position="61"/>
        <end position="278"/>
    </location>
</feature>
<keyword evidence="4" id="KW-1185">Reference proteome</keyword>
<evidence type="ECO:0000256" key="1">
    <source>
        <dbReference type="SAM" id="Coils"/>
    </source>
</evidence>
<dbReference type="CDD" id="cd01646">
    <property type="entry name" value="RT_Bac_retron_I"/>
    <property type="match status" value="1"/>
</dbReference>
<dbReference type="EMBL" id="FCOA02000001">
    <property type="protein sequence ID" value="SAK41818.1"/>
    <property type="molecule type" value="Genomic_DNA"/>
</dbReference>
<dbReference type="GO" id="GO:0003964">
    <property type="term" value="F:RNA-directed DNA polymerase activity"/>
    <property type="evidence" value="ECO:0007669"/>
    <property type="project" value="UniProtKB-KW"/>
</dbReference>
<organism evidence="3 4">
    <name type="scientific">Caballeronia hypogeia</name>
    <dbReference type="NCBI Taxonomy" id="1777140"/>
    <lineage>
        <taxon>Bacteria</taxon>
        <taxon>Pseudomonadati</taxon>
        <taxon>Pseudomonadota</taxon>
        <taxon>Betaproteobacteria</taxon>
        <taxon>Burkholderiales</taxon>
        <taxon>Burkholderiaceae</taxon>
        <taxon>Caballeronia</taxon>
    </lineage>
</organism>
<dbReference type="RefSeq" id="WP_074169319.1">
    <property type="nucleotide sequence ID" value="NZ_FCOA02000001.1"/>
</dbReference>
<evidence type="ECO:0000313" key="4">
    <source>
        <dbReference type="Proteomes" id="UP000054851"/>
    </source>
</evidence>
<name>A0A157Z8G0_9BURK</name>
<protein>
    <submittedName>
        <fullName evidence="3">Reverse transcriptase (RNA-dependent DNA polymerase)</fullName>
    </submittedName>
</protein>
<proteinExistence type="predicted"/>
<dbReference type="AlphaFoldDB" id="A0A157Z8G0"/>
<reference evidence="3" key="1">
    <citation type="submission" date="2016-01" db="EMBL/GenBank/DDBJ databases">
        <authorList>
            <person name="Peeters C."/>
        </authorList>
    </citation>
    <scope>NUCLEOTIDE SEQUENCE</scope>
    <source>
        <strain evidence="3">LMG 29322</strain>
    </source>
</reference>
<sequence length="575" mass="64522">MTIYKNLLARGYLPKELPPSFFSDHFAAYATSKAGRAVLQSYKPADNFTECVSYRLALPGLNHRLLRIPHPFSYSKLARITAKNFRRLLQKAGKSPFSKSRPVYQVRQRRALRTLVKPSNLARERALSRGGSSHLLKVDVSQFYPSLYTHAVGWAVDPKLRERANWSKKSLVGKQLDQALMDLQGKVSQGIPIGTDLSFLLAETVLSQVDRSIDIGKSRAYRWFDDYEFACDTREEAERILSSLQRELDSYRLRLNPKKTQIIQLPQPASDGWHDVIIDASKSAFSRPHAMVKYFDIAFSLALKHPELPILLYAIGALFQNQKPWDSILRVAESCISQALLQEPGCAQKGLSLLQFWQINGCPIDRNLWSHTTEQIIQRHERSGASSDVAWALAFCIAQTLPVSKKAGRILASLNDDVISIQSLHANSLGLVDNICKSGIEKFLANSEMDGNHWLAIYESVRHGFLPSLTPKVTSNTLMNDMLGKGVTFYRPSTPSYSLVIHSGGAPDWITQKWINAITTTSPEKFEEIFAGNSMLALLGQGLKNIAHHEKNEIEILLDLMGIEEPETAVFEPYA</sequence>
<dbReference type="Pfam" id="PF00078">
    <property type="entry name" value="RVT_1"/>
    <property type="match status" value="1"/>
</dbReference>
<dbReference type="InterPro" id="IPR000477">
    <property type="entry name" value="RT_dom"/>
</dbReference>
<keyword evidence="3" id="KW-0548">Nucleotidyltransferase</keyword>
<accession>A0A157Z8G0</accession>
<dbReference type="STRING" id="1777140.AWB79_00493"/>